<proteinExistence type="predicted"/>
<feature type="region of interest" description="Disordered" evidence="1">
    <location>
        <begin position="1"/>
        <end position="39"/>
    </location>
</feature>
<dbReference type="AlphaFoldDB" id="F0YGG5"/>
<dbReference type="EMBL" id="GL833139">
    <property type="protein sequence ID" value="EGB05799.1"/>
    <property type="molecule type" value="Genomic_DNA"/>
</dbReference>
<name>F0YGG5_AURAN</name>
<evidence type="ECO:0000313" key="2">
    <source>
        <dbReference type="EMBL" id="EGB05799.1"/>
    </source>
</evidence>
<gene>
    <name evidence="2" type="ORF">AURANDRAFT_77857</name>
</gene>
<feature type="compositionally biased region" description="Basic residues" evidence="1">
    <location>
        <begin position="18"/>
        <end position="27"/>
    </location>
</feature>
<keyword evidence="3" id="KW-1185">Reference proteome</keyword>
<feature type="region of interest" description="Disordered" evidence="1">
    <location>
        <begin position="50"/>
        <end position="69"/>
    </location>
</feature>
<reference evidence="2 3" key="1">
    <citation type="journal article" date="2011" name="Proc. Natl. Acad. Sci. U.S.A.">
        <title>Niche of harmful alga Aureococcus anophagefferens revealed through ecogenomics.</title>
        <authorList>
            <person name="Gobler C.J."/>
            <person name="Berry D.L."/>
            <person name="Dyhrman S.T."/>
            <person name="Wilhelm S.W."/>
            <person name="Salamov A."/>
            <person name="Lobanov A.V."/>
            <person name="Zhang Y."/>
            <person name="Collier J.L."/>
            <person name="Wurch L.L."/>
            <person name="Kustka A.B."/>
            <person name="Dill B.D."/>
            <person name="Shah M."/>
            <person name="VerBerkmoes N.C."/>
            <person name="Kuo A."/>
            <person name="Terry A."/>
            <person name="Pangilinan J."/>
            <person name="Lindquist E.A."/>
            <person name="Lucas S."/>
            <person name="Paulsen I.T."/>
            <person name="Hattenrath-Lehmann T.K."/>
            <person name="Talmage S.C."/>
            <person name="Walker E.A."/>
            <person name="Koch F."/>
            <person name="Burson A.M."/>
            <person name="Marcoval M.A."/>
            <person name="Tang Y.Z."/>
            <person name="Lecleir G.R."/>
            <person name="Coyne K.J."/>
            <person name="Berg G.M."/>
            <person name="Bertrand E.M."/>
            <person name="Saito M.A."/>
            <person name="Gladyshev V.N."/>
            <person name="Grigoriev I.V."/>
        </authorList>
    </citation>
    <scope>NUCLEOTIDE SEQUENCE [LARGE SCALE GENOMIC DNA]</scope>
    <source>
        <strain evidence="3">CCMP 1984</strain>
    </source>
</reference>
<dbReference type="GeneID" id="20229056"/>
<evidence type="ECO:0000256" key="1">
    <source>
        <dbReference type="SAM" id="MobiDB-lite"/>
    </source>
</evidence>
<dbReference type="InParanoid" id="F0YGG5"/>
<sequence>HAVLRHPRRGGRGDGHRVPRRRLHPRPGRGGGPRPPLLVPRGRLLVVLRQGHGRRDRPVGPVVPRRRPDGRRLRAHVRRLPGVGLHDHHARRGGALLSA</sequence>
<accession>F0YGG5</accession>
<organism evidence="3">
    <name type="scientific">Aureococcus anophagefferens</name>
    <name type="common">Harmful bloom alga</name>
    <dbReference type="NCBI Taxonomy" id="44056"/>
    <lineage>
        <taxon>Eukaryota</taxon>
        <taxon>Sar</taxon>
        <taxon>Stramenopiles</taxon>
        <taxon>Ochrophyta</taxon>
        <taxon>Pelagophyceae</taxon>
        <taxon>Pelagomonadales</taxon>
        <taxon>Pelagomonadaceae</taxon>
        <taxon>Aureococcus</taxon>
    </lineage>
</organism>
<evidence type="ECO:0000313" key="3">
    <source>
        <dbReference type="Proteomes" id="UP000002729"/>
    </source>
</evidence>
<protein>
    <submittedName>
        <fullName evidence="2">Uncharacterized protein</fullName>
    </submittedName>
</protein>
<dbReference type="RefSeq" id="XP_009039637.1">
    <property type="nucleotide sequence ID" value="XM_009041389.1"/>
</dbReference>
<dbReference type="Proteomes" id="UP000002729">
    <property type="component" value="Unassembled WGS sequence"/>
</dbReference>
<feature type="non-terminal residue" evidence="2">
    <location>
        <position position="1"/>
    </location>
</feature>
<feature type="non-terminal residue" evidence="2">
    <location>
        <position position="99"/>
    </location>
</feature>
<dbReference type="KEGG" id="aaf:AURANDRAFT_77857"/>
<feature type="compositionally biased region" description="Basic residues" evidence="1">
    <location>
        <begin position="1"/>
        <end position="10"/>
    </location>
</feature>